<name>A0A415SPT5_9BACT</name>
<organism evidence="2 3">
    <name type="scientific">Phocaeicola plebeius</name>
    <dbReference type="NCBI Taxonomy" id="310297"/>
    <lineage>
        <taxon>Bacteria</taxon>
        <taxon>Pseudomonadati</taxon>
        <taxon>Bacteroidota</taxon>
        <taxon>Bacteroidia</taxon>
        <taxon>Bacteroidales</taxon>
        <taxon>Bacteroidaceae</taxon>
        <taxon>Phocaeicola</taxon>
    </lineage>
</organism>
<feature type="domain" description="Knr4/Smi1-like" evidence="1">
    <location>
        <begin position="37"/>
        <end position="157"/>
    </location>
</feature>
<dbReference type="RefSeq" id="WP_118028304.1">
    <property type="nucleotide sequence ID" value="NZ_QSFG01000049.1"/>
</dbReference>
<dbReference type="Gene3D" id="3.40.1580.10">
    <property type="entry name" value="SMI1/KNR4-like"/>
    <property type="match status" value="1"/>
</dbReference>
<protein>
    <submittedName>
        <fullName evidence="2">SMI1/KNR4 family protein</fullName>
    </submittedName>
</protein>
<evidence type="ECO:0000313" key="3">
    <source>
        <dbReference type="Proteomes" id="UP000285109"/>
    </source>
</evidence>
<reference evidence="2 3" key="1">
    <citation type="submission" date="2018-08" db="EMBL/GenBank/DDBJ databases">
        <title>A genome reference for cultivated species of the human gut microbiota.</title>
        <authorList>
            <person name="Zou Y."/>
            <person name="Xue W."/>
            <person name="Luo G."/>
        </authorList>
    </citation>
    <scope>NUCLEOTIDE SEQUENCE [LARGE SCALE GENOMIC DNA]</scope>
    <source>
        <strain evidence="2 3">AF31-28B-AC</strain>
    </source>
</reference>
<dbReference type="InterPro" id="IPR037883">
    <property type="entry name" value="Knr4/Smi1-like_sf"/>
</dbReference>
<gene>
    <name evidence="2" type="ORF">DWZ34_17370</name>
</gene>
<comment type="caution">
    <text evidence="2">The sequence shown here is derived from an EMBL/GenBank/DDBJ whole genome shotgun (WGS) entry which is preliminary data.</text>
</comment>
<dbReference type="SUPFAM" id="SSF160631">
    <property type="entry name" value="SMI1/KNR4-like"/>
    <property type="match status" value="1"/>
</dbReference>
<evidence type="ECO:0000259" key="1">
    <source>
        <dbReference type="Pfam" id="PF09346"/>
    </source>
</evidence>
<evidence type="ECO:0000313" key="2">
    <source>
        <dbReference type="EMBL" id="RHM91195.1"/>
    </source>
</evidence>
<sequence length="185" mass="21185">MRFSHLGVTHSKNGALLIGKAPHIGEYAWLNVMYPCVTETEVCDLEKRLGVAIPKVYKDFLMNVSNGFDIMNCTLALHGCRTSYDRSDLDSWYPFNLEDVQKYERPKNATPEMFFLGTYEYDGSKLYLNTSDNKIYYCDRYDATPLKSWDSLSAMLTSEIERIFSLFDADGHCIDEDVPTTPVII</sequence>
<dbReference type="Proteomes" id="UP000285109">
    <property type="component" value="Unassembled WGS sequence"/>
</dbReference>
<dbReference type="Pfam" id="PF09346">
    <property type="entry name" value="SMI1_KNR4"/>
    <property type="match status" value="1"/>
</dbReference>
<dbReference type="InterPro" id="IPR018958">
    <property type="entry name" value="Knr4/Smi1-like_dom"/>
</dbReference>
<proteinExistence type="predicted"/>
<dbReference type="EMBL" id="QRQK01000061">
    <property type="protein sequence ID" value="RHM91195.1"/>
    <property type="molecule type" value="Genomic_DNA"/>
</dbReference>
<dbReference type="AlphaFoldDB" id="A0A415SPT5"/>
<accession>A0A415SPT5</accession>